<evidence type="ECO:0000313" key="3">
    <source>
        <dbReference type="Proteomes" id="UP000198649"/>
    </source>
</evidence>
<name>A0A1I3CFN5_9ACTN</name>
<dbReference type="InterPro" id="IPR007921">
    <property type="entry name" value="CHAP_dom"/>
</dbReference>
<dbReference type="AlphaFoldDB" id="A0A1I3CFN5"/>
<dbReference type="SUPFAM" id="SSF54001">
    <property type="entry name" value="Cysteine proteinases"/>
    <property type="match status" value="1"/>
</dbReference>
<dbReference type="Gene3D" id="3.90.1720.10">
    <property type="entry name" value="endopeptidase domain like (from Nostoc punctiforme)"/>
    <property type="match status" value="1"/>
</dbReference>
<reference evidence="2 3" key="1">
    <citation type="submission" date="2016-10" db="EMBL/GenBank/DDBJ databases">
        <authorList>
            <person name="de Groot N.N."/>
        </authorList>
    </citation>
    <scope>NUCLEOTIDE SEQUENCE [LARGE SCALE GENOMIC DNA]</scope>
    <source>
        <strain evidence="2 3">CGMCC 1.11156</strain>
    </source>
</reference>
<keyword evidence="3" id="KW-1185">Reference proteome</keyword>
<evidence type="ECO:0000313" key="2">
    <source>
        <dbReference type="EMBL" id="SFH72881.1"/>
    </source>
</evidence>
<sequence length="539" mass="56219">MLSVTPFVGVSSVRAADEQRVEEPSLTRYGAVEQRSSAYLCTGYAACAEAGYSHFGYRTAGSQMYWRMYAGHNCTNYVAYRMVRSGLPNERPWTGGGNATEWGAKKAGITDAVPTVGSVAWWRANAPGTGSSGHVAYVEEVVSSTVIVVSEDSWGGDFHWRTIRKADGRWPSGFIHFNDLAVANVEPPAVEGTPRVGSPLVATAGTWKPAGSYAFQWLVDGAAISGATAARYVPTPAQRGKRLTVQVTASKKGYAAASARTPAPDEVRVGEQTSTAAPVVSGVAEVDEALTVTAGGWSPEAGSTTVQWYADGAAIAGATGSQLRLGQAQIDARITAAVVARTPGYAPKKAVSEATAPVIAGTIAITQPFALTGLERFGRALTVAPGVFEPSDATVTYTWLRDGEPIAGATGPSYELRGGDVGSHISVRVDLSRASYRSTSQLVRGDSPVMTKPVLHVKPASTPRRAVVIVRVAAPGVARPNGTVTVSIGARKVTAEVVAGKARVVLDGLTPGWKKVRVRYSGGGAALAAAGSEKLFVKK</sequence>
<dbReference type="EMBL" id="FOQG01000002">
    <property type="protein sequence ID" value="SFH72881.1"/>
    <property type="molecule type" value="Genomic_DNA"/>
</dbReference>
<dbReference type="Pfam" id="PF05257">
    <property type="entry name" value="CHAP"/>
    <property type="match status" value="1"/>
</dbReference>
<evidence type="ECO:0000259" key="1">
    <source>
        <dbReference type="PROSITE" id="PS50911"/>
    </source>
</evidence>
<gene>
    <name evidence="2" type="ORF">SAMN05216561_10225</name>
</gene>
<dbReference type="PROSITE" id="PS50911">
    <property type="entry name" value="CHAP"/>
    <property type="match status" value="1"/>
</dbReference>
<dbReference type="InterPro" id="IPR038765">
    <property type="entry name" value="Papain-like_cys_pep_sf"/>
</dbReference>
<feature type="domain" description="Peptidase C51" evidence="1">
    <location>
        <begin position="49"/>
        <end position="176"/>
    </location>
</feature>
<accession>A0A1I3CFN5</accession>
<dbReference type="Gene3D" id="2.60.40.2700">
    <property type="match status" value="3"/>
</dbReference>
<proteinExistence type="predicted"/>
<dbReference type="STRING" id="1005945.SAMN05216561_10225"/>
<protein>
    <submittedName>
        <fullName evidence="2">CHAP domain-containing protein</fullName>
    </submittedName>
</protein>
<organism evidence="2 3">
    <name type="scientific">Nocardioides psychrotolerans</name>
    <dbReference type="NCBI Taxonomy" id="1005945"/>
    <lineage>
        <taxon>Bacteria</taxon>
        <taxon>Bacillati</taxon>
        <taxon>Actinomycetota</taxon>
        <taxon>Actinomycetes</taxon>
        <taxon>Propionibacteriales</taxon>
        <taxon>Nocardioidaceae</taxon>
        <taxon>Nocardioides</taxon>
    </lineage>
</organism>
<dbReference type="Proteomes" id="UP000198649">
    <property type="component" value="Unassembled WGS sequence"/>
</dbReference>